<reference evidence="1" key="2">
    <citation type="journal article" date="2015" name="Fish Shellfish Immunol.">
        <title>Early steps in the European eel (Anguilla anguilla)-Vibrio vulnificus interaction in the gills: Role of the RtxA13 toxin.</title>
        <authorList>
            <person name="Callol A."/>
            <person name="Pajuelo D."/>
            <person name="Ebbesson L."/>
            <person name="Teles M."/>
            <person name="MacKenzie S."/>
            <person name="Amaro C."/>
        </authorList>
    </citation>
    <scope>NUCLEOTIDE SEQUENCE</scope>
</reference>
<dbReference type="EMBL" id="GBXM01024790">
    <property type="protein sequence ID" value="JAH83787.1"/>
    <property type="molecule type" value="Transcribed_RNA"/>
</dbReference>
<dbReference type="AlphaFoldDB" id="A0A0E9W0A4"/>
<accession>A0A0E9W0A4</accession>
<evidence type="ECO:0000313" key="1">
    <source>
        <dbReference type="EMBL" id="JAH83787.1"/>
    </source>
</evidence>
<protein>
    <submittedName>
        <fullName evidence="1">Uncharacterized protein</fullName>
    </submittedName>
</protein>
<name>A0A0E9W0A4_ANGAN</name>
<reference evidence="1" key="1">
    <citation type="submission" date="2014-11" db="EMBL/GenBank/DDBJ databases">
        <authorList>
            <person name="Amaro Gonzalez C."/>
        </authorList>
    </citation>
    <scope>NUCLEOTIDE SEQUENCE</scope>
</reference>
<organism evidence="1">
    <name type="scientific">Anguilla anguilla</name>
    <name type="common">European freshwater eel</name>
    <name type="synonym">Muraena anguilla</name>
    <dbReference type="NCBI Taxonomy" id="7936"/>
    <lineage>
        <taxon>Eukaryota</taxon>
        <taxon>Metazoa</taxon>
        <taxon>Chordata</taxon>
        <taxon>Craniata</taxon>
        <taxon>Vertebrata</taxon>
        <taxon>Euteleostomi</taxon>
        <taxon>Actinopterygii</taxon>
        <taxon>Neopterygii</taxon>
        <taxon>Teleostei</taxon>
        <taxon>Anguilliformes</taxon>
        <taxon>Anguillidae</taxon>
        <taxon>Anguilla</taxon>
    </lineage>
</organism>
<proteinExistence type="predicted"/>
<sequence>MKMDSLLFITARQNNNKKKCA</sequence>